<dbReference type="SUPFAM" id="SSF75304">
    <property type="entry name" value="Amidase signature (AS) enzymes"/>
    <property type="match status" value="1"/>
</dbReference>
<name>A0A017SSX2_ASPRC</name>
<dbReference type="Gene3D" id="3.90.1300.10">
    <property type="entry name" value="Amidase signature (AS) domain"/>
    <property type="match status" value="1"/>
</dbReference>
<dbReference type="AlphaFoldDB" id="A0A017SSX2"/>
<reference evidence="5" key="1">
    <citation type="journal article" date="2014" name="Nat. Commun.">
        <title>Genomic adaptations of the halophilic Dead Sea filamentous fungus Eurotium rubrum.</title>
        <authorList>
            <person name="Kis-Papo T."/>
            <person name="Weig A.R."/>
            <person name="Riley R."/>
            <person name="Persoh D."/>
            <person name="Salamov A."/>
            <person name="Sun H."/>
            <person name="Lipzen A."/>
            <person name="Wasser S.P."/>
            <person name="Rambold G."/>
            <person name="Grigoriev I.V."/>
            <person name="Nevo E."/>
        </authorList>
    </citation>
    <scope>NUCLEOTIDE SEQUENCE [LARGE SCALE GENOMIC DNA]</scope>
    <source>
        <strain evidence="5">CBS 135680</strain>
    </source>
</reference>
<keyword evidence="5" id="KW-1185">Reference proteome</keyword>
<evidence type="ECO:0000259" key="2">
    <source>
        <dbReference type="Pfam" id="PF01425"/>
    </source>
</evidence>
<dbReference type="EMBL" id="KK088411">
    <property type="protein sequence ID" value="EYE99896.1"/>
    <property type="molecule type" value="Genomic_DNA"/>
</dbReference>
<dbReference type="GeneID" id="63698632"/>
<feature type="domain" description="Amidase" evidence="2">
    <location>
        <begin position="227"/>
        <end position="408"/>
    </location>
</feature>
<dbReference type="Proteomes" id="UP000019804">
    <property type="component" value="Unassembled WGS sequence"/>
</dbReference>
<dbReference type="InterPro" id="IPR036928">
    <property type="entry name" value="AS_sf"/>
</dbReference>
<evidence type="ECO:0000256" key="1">
    <source>
        <dbReference type="SAM" id="SignalP"/>
    </source>
</evidence>
<feature type="domain" description="Scytalone dehydratase-like protein Arp1 N-terminal" evidence="3">
    <location>
        <begin position="66"/>
        <end position="188"/>
    </location>
</feature>
<evidence type="ECO:0000313" key="5">
    <source>
        <dbReference type="Proteomes" id="UP000019804"/>
    </source>
</evidence>
<dbReference type="Pfam" id="PF26053">
    <property type="entry name" value="DUF8016"/>
    <property type="match status" value="1"/>
</dbReference>
<dbReference type="InterPro" id="IPR058329">
    <property type="entry name" value="Arp1_N"/>
</dbReference>
<dbReference type="RefSeq" id="XP_040643584.1">
    <property type="nucleotide sequence ID" value="XM_040783508.1"/>
</dbReference>
<protein>
    <submittedName>
        <fullName evidence="4">Amidase signature enzyme</fullName>
    </submittedName>
</protein>
<feature type="signal peptide" evidence="1">
    <location>
        <begin position="1"/>
        <end position="30"/>
    </location>
</feature>
<organism evidence="4 5">
    <name type="scientific">Aspergillus ruber (strain CBS 135680)</name>
    <dbReference type="NCBI Taxonomy" id="1388766"/>
    <lineage>
        <taxon>Eukaryota</taxon>
        <taxon>Fungi</taxon>
        <taxon>Dikarya</taxon>
        <taxon>Ascomycota</taxon>
        <taxon>Pezizomycotina</taxon>
        <taxon>Eurotiomycetes</taxon>
        <taxon>Eurotiomycetidae</taxon>
        <taxon>Eurotiales</taxon>
        <taxon>Aspergillaceae</taxon>
        <taxon>Aspergillus</taxon>
        <taxon>Aspergillus subgen. Aspergillus</taxon>
    </lineage>
</organism>
<proteinExistence type="predicted"/>
<dbReference type="InterPro" id="IPR023631">
    <property type="entry name" value="Amidase_dom"/>
</dbReference>
<dbReference type="OrthoDB" id="5423360at2759"/>
<gene>
    <name evidence="4" type="ORF">EURHEDRAFT_445099</name>
</gene>
<feature type="chain" id="PRO_5001496322" evidence="1">
    <location>
        <begin position="31"/>
        <end position="677"/>
    </location>
</feature>
<dbReference type="PANTHER" id="PTHR46310">
    <property type="entry name" value="AMIDASE 1"/>
    <property type="match status" value="1"/>
</dbReference>
<sequence>MIQYIKQQALYLAILCSAALTLNRVSPANAENLAHGRVTVLDGIPYYVDDIPVSRLLDVPASTLNSANLSDVDILPMTVISSNTSDFTGSELNATIAEYSTRDDVFSLAFLNTIYLTNTKHGSAAIDVQSTLPELHRNGNSVLMVSPEYHPSETAHPAMKTRLSLELSVGPYFLSTKTGQIFKAHRLYEDPQMAFLESSVSDGMGGYRPPPGRSIAVPSRLYYTVTAEKPLAGLRLGVKDIYHIKGLRTSGGNRAYYSLYGPRNATGTAVQRLINKGAVFVGKMGTVQFANGDRPTADWVDFHCPFNPRGDGYQDPSGSSTGPGAGMGAYDWLDIAVGSDTGGSMRGPAGAQGLFGNRPSTGAVQLDNVIPLCSGLDTAGVFARSAHTWARVAHTWYQYFDGDYRSYPKRLLYPRNSFTPKAINNTDASAVIERFVLKLETFLGAQRTHVDINSAWNSTRPSDAPDTTLQDMLHYTYGTLISVHQWLHLGAPFFQDYAAKHDDRTPYINPGPLLRWNIGKEAQQEGWDKAWQNKTIFQHWWNGDTGFGAHDNETCSDAIYIYPNSVGSVSYRDEYFGPPSPPFWGMSDSNIAVFAGVPDLVVPIGEVPYNSTKSGKTEYLPVTMSLVAARSCDLMLANMVREMEAQDILRPVAVGPMLYPSKGYPSSNVGGKLDYLG</sequence>
<dbReference type="STRING" id="1388766.A0A017SSX2"/>
<evidence type="ECO:0000313" key="4">
    <source>
        <dbReference type="EMBL" id="EYE99896.1"/>
    </source>
</evidence>
<dbReference type="PANTHER" id="PTHR46310:SF7">
    <property type="entry name" value="AMIDASE 1"/>
    <property type="match status" value="1"/>
</dbReference>
<evidence type="ECO:0000259" key="3">
    <source>
        <dbReference type="Pfam" id="PF26053"/>
    </source>
</evidence>
<dbReference type="HOGENOM" id="CLU_020129_1_0_1"/>
<dbReference type="Pfam" id="PF01425">
    <property type="entry name" value="Amidase"/>
    <property type="match status" value="1"/>
</dbReference>
<accession>A0A017SSX2</accession>
<keyword evidence="1" id="KW-0732">Signal</keyword>